<dbReference type="PANTHER" id="PTHR22893:SF93">
    <property type="entry name" value="HYPOTHETICAL OXIDOREDUCTASE (EUROFUNG)"/>
    <property type="match status" value="1"/>
</dbReference>
<dbReference type="Pfam" id="PF00724">
    <property type="entry name" value="Oxidored_FMN"/>
    <property type="match status" value="1"/>
</dbReference>
<dbReference type="SUPFAM" id="SSF51395">
    <property type="entry name" value="FMN-linked oxidoreductases"/>
    <property type="match status" value="1"/>
</dbReference>
<reference evidence="2 3" key="1">
    <citation type="submission" date="2023-08" db="EMBL/GenBank/DDBJ databases">
        <title>Black Yeasts Isolated from many extreme environments.</title>
        <authorList>
            <person name="Coleine C."/>
            <person name="Stajich J.E."/>
            <person name="Selbmann L."/>
        </authorList>
    </citation>
    <scope>NUCLEOTIDE SEQUENCE [LARGE SCALE GENOMIC DNA]</scope>
    <source>
        <strain evidence="2 3">CCFEE 5792</strain>
    </source>
</reference>
<evidence type="ECO:0000259" key="1">
    <source>
        <dbReference type="Pfam" id="PF00724"/>
    </source>
</evidence>
<comment type="caution">
    <text evidence="2">The sequence shown here is derived from an EMBL/GenBank/DDBJ whole genome shotgun (WGS) entry which is preliminary data.</text>
</comment>
<dbReference type="EMBL" id="JAVRRD010000005">
    <property type="protein sequence ID" value="KAK5058863.1"/>
    <property type="molecule type" value="Genomic_DNA"/>
</dbReference>
<feature type="domain" description="NADH:flavin oxidoreductase/NADH oxidase N-terminal" evidence="1">
    <location>
        <begin position="4"/>
        <end position="365"/>
    </location>
</feature>
<evidence type="ECO:0000313" key="2">
    <source>
        <dbReference type="EMBL" id="KAK5058863.1"/>
    </source>
</evidence>
<dbReference type="InterPro" id="IPR013785">
    <property type="entry name" value="Aldolase_TIM"/>
</dbReference>
<dbReference type="GO" id="GO:0010181">
    <property type="term" value="F:FMN binding"/>
    <property type="evidence" value="ECO:0007669"/>
    <property type="project" value="InterPro"/>
</dbReference>
<protein>
    <recommendedName>
        <fullName evidence="1">NADH:flavin oxidoreductase/NADH oxidase N-terminal domain-containing protein</fullName>
    </recommendedName>
</protein>
<dbReference type="Gene3D" id="3.20.20.70">
    <property type="entry name" value="Aldolase class I"/>
    <property type="match status" value="1"/>
</dbReference>
<dbReference type="GeneID" id="89979281"/>
<sequence>MSALLQPITTATGLKLRNRIAMASMTRNRCIDAYKPGPAHVKYYADRARDGPSIIVTEGVLVDWAGLPWPYAPVMVTEEHAAAWRVVVDAVHKEGALMLFQAWHAGRCQNDEMPTMKGTGRPVFAPSTIPAEGWKYRDLPGMPGHTANVKAIDDPRDLIDTYRRSVSLAKSAGFDGVELLCQGGYLPQQFLNTRANTRTDAYGGTVENRCRFTLELVDAICEIFGGPEFISVRMSPVDTLNDSVVTFEETQETYTYLIKELVRRKVGFINICRRGADLNVKTDDVYSRYPRPEGYPLPLGYDPVLDFSPLVKFPGSASLLMVNQDYGFQEATELVEEGKIDLLMIGRPFMFNPDLINRIEKRLPLAINDRGNQVYYGPYHTPDENYNDWPVAAA</sequence>
<organism evidence="2 3">
    <name type="scientific">Exophiala bonariae</name>
    <dbReference type="NCBI Taxonomy" id="1690606"/>
    <lineage>
        <taxon>Eukaryota</taxon>
        <taxon>Fungi</taxon>
        <taxon>Dikarya</taxon>
        <taxon>Ascomycota</taxon>
        <taxon>Pezizomycotina</taxon>
        <taxon>Eurotiomycetes</taxon>
        <taxon>Chaetothyriomycetidae</taxon>
        <taxon>Chaetothyriales</taxon>
        <taxon>Herpotrichiellaceae</taxon>
        <taxon>Exophiala</taxon>
    </lineage>
</organism>
<accession>A0AAV9NLZ4</accession>
<dbReference type="InterPro" id="IPR001155">
    <property type="entry name" value="OxRdtase_FMN_N"/>
</dbReference>
<gene>
    <name evidence="2" type="ORF">LTR84_011127</name>
</gene>
<dbReference type="PANTHER" id="PTHR22893">
    <property type="entry name" value="NADH OXIDOREDUCTASE-RELATED"/>
    <property type="match status" value="1"/>
</dbReference>
<keyword evidence="3" id="KW-1185">Reference proteome</keyword>
<dbReference type="GO" id="GO:0016491">
    <property type="term" value="F:oxidoreductase activity"/>
    <property type="evidence" value="ECO:0007669"/>
    <property type="project" value="InterPro"/>
</dbReference>
<name>A0AAV9NLZ4_9EURO</name>
<dbReference type="InterPro" id="IPR045247">
    <property type="entry name" value="Oye-like"/>
</dbReference>
<evidence type="ECO:0000313" key="3">
    <source>
        <dbReference type="Proteomes" id="UP001358417"/>
    </source>
</evidence>
<proteinExistence type="predicted"/>
<dbReference type="Proteomes" id="UP001358417">
    <property type="component" value="Unassembled WGS sequence"/>
</dbReference>
<dbReference type="AlphaFoldDB" id="A0AAV9NLZ4"/>
<dbReference type="RefSeq" id="XP_064709386.1">
    <property type="nucleotide sequence ID" value="XM_064854660.1"/>
</dbReference>